<comment type="caution">
    <text evidence="1">The sequence shown here is derived from an EMBL/GenBank/DDBJ whole genome shotgun (WGS) entry which is preliminary data.</text>
</comment>
<organism evidence="1 2">
    <name type="scientific">Naganishia adeliensis</name>
    <dbReference type="NCBI Taxonomy" id="92952"/>
    <lineage>
        <taxon>Eukaryota</taxon>
        <taxon>Fungi</taxon>
        <taxon>Dikarya</taxon>
        <taxon>Basidiomycota</taxon>
        <taxon>Agaricomycotina</taxon>
        <taxon>Tremellomycetes</taxon>
        <taxon>Filobasidiales</taxon>
        <taxon>Filobasidiaceae</taxon>
        <taxon>Naganishia</taxon>
    </lineage>
</organism>
<reference evidence="1" key="1">
    <citation type="submission" date="2023-04" db="EMBL/GenBank/DDBJ databases">
        <title>Draft Genome sequencing of Naganishia species isolated from polar environments using Oxford Nanopore Technology.</title>
        <authorList>
            <person name="Leo P."/>
            <person name="Venkateswaran K."/>
        </authorList>
    </citation>
    <scope>NUCLEOTIDE SEQUENCE</scope>
    <source>
        <strain evidence="1">MNA-CCFEE 5262</strain>
    </source>
</reference>
<proteinExistence type="predicted"/>
<dbReference type="EMBL" id="JASBWS010000003">
    <property type="protein sequence ID" value="KAJ9116746.1"/>
    <property type="molecule type" value="Genomic_DNA"/>
</dbReference>
<gene>
    <name evidence="1" type="ORF">QFC20_000681</name>
</gene>
<evidence type="ECO:0000313" key="1">
    <source>
        <dbReference type="EMBL" id="KAJ9116746.1"/>
    </source>
</evidence>
<dbReference type="Proteomes" id="UP001230649">
    <property type="component" value="Unassembled WGS sequence"/>
</dbReference>
<evidence type="ECO:0000313" key="2">
    <source>
        <dbReference type="Proteomes" id="UP001230649"/>
    </source>
</evidence>
<accession>A0ACC2X023</accession>
<protein>
    <submittedName>
        <fullName evidence="1">Uncharacterized protein</fullName>
    </submittedName>
</protein>
<keyword evidence="2" id="KW-1185">Reference proteome</keyword>
<sequence>MQTDDASNLFQTDAALAKSDARRSKAQRASKIGDPISLPSKILALEVRGQDAWVAESGWVARRVDLITGKVRKVFKGHQGPCTSVAFFDPPQQDSLFFTGSWDKTIRIWNTEAHNDFVKTLLVIPWLNILVSGGSDRQINLWNLLPFKAGAANNASRGLQKLKTLKEHTRPVEALALAEPGTLSCAANEAIFYSADSMGVIRSWHVKREETTSASESSTTARDSGVTVTKKDVFEGHHTSVPEMMVGEGGLWSEPPLAATPIVHPDYVKSLLLLPTAFHPTAPLLLTGSVDEDIRVYDVSEILESSGVSHSGGASAGIAKEIAIVKGHFGEVSSLRAWVKEGENGKEPWIVSASLDGTLRRWSIKDILNPPEIPVEEEKPEPESLMTEDEERELADLLGSDGE</sequence>
<name>A0ACC2X023_9TREE</name>